<feature type="region of interest" description="Disordered" evidence="1">
    <location>
        <begin position="1"/>
        <end position="60"/>
    </location>
</feature>
<organism evidence="2 3">
    <name type="scientific">Streptomyces maoxianensis</name>
    <dbReference type="NCBI Taxonomy" id="1459942"/>
    <lineage>
        <taxon>Bacteria</taxon>
        <taxon>Bacillati</taxon>
        <taxon>Actinomycetota</taxon>
        <taxon>Actinomycetes</taxon>
        <taxon>Kitasatosporales</taxon>
        <taxon>Streptomycetaceae</taxon>
        <taxon>Streptomyces</taxon>
    </lineage>
</organism>
<evidence type="ECO:0000313" key="3">
    <source>
        <dbReference type="Proteomes" id="UP001595993"/>
    </source>
</evidence>
<comment type="caution">
    <text evidence="2">The sequence shown here is derived from an EMBL/GenBank/DDBJ whole genome shotgun (WGS) entry which is preliminary data.</text>
</comment>
<sequence>MSTPPPNPYTQPQYPQQQHPQYPQQGYAPQPQYQQPYPGQGGPAYGWGAPPPPPPQKNQGPKIALITLACIAGVFALSWFGNNVVGGGGGGSSSSGSFPAAEYQLTLPQSLLDGKYKLTGDLSDKGQDGLAGTSEANMRDAKAVVAQYTSQSETGALVISGGYGRIKDPDEARTKILKGAGESDGSTIAVPAKDFTPAGSEVTISCQVLTTEQTGGGTTTLPMCAWADDNTNAAVALTNARIAKQTPEEVDLKAVAEATLKVREETRKPIN</sequence>
<gene>
    <name evidence="2" type="ORF">ACFO9E_15240</name>
</gene>
<keyword evidence="3" id="KW-1185">Reference proteome</keyword>
<name>A0ABV9G4D8_9ACTN</name>
<evidence type="ECO:0000256" key="1">
    <source>
        <dbReference type="SAM" id="MobiDB-lite"/>
    </source>
</evidence>
<accession>A0ABV9G4D8</accession>
<protein>
    <submittedName>
        <fullName evidence="2">Uncharacterized protein</fullName>
    </submittedName>
</protein>
<dbReference type="Proteomes" id="UP001595993">
    <property type="component" value="Unassembled WGS sequence"/>
</dbReference>
<dbReference type="EMBL" id="JBHSFE010000011">
    <property type="protein sequence ID" value="MFC4609161.1"/>
    <property type="molecule type" value="Genomic_DNA"/>
</dbReference>
<evidence type="ECO:0000313" key="2">
    <source>
        <dbReference type="EMBL" id="MFC4609161.1"/>
    </source>
</evidence>
<reference evidence="3" key="1">
    <citation type="journal article" date="2019" name="Int. J. Syst. Evol. Microbiol.">
        <title>The Global Catalogue of Microorganisms (GCM) 10K type strain sequencing project: providing services to taxonomists for standard genome sequencing and annotation.</title>
        <authorList>
            <consortium name="The Broad Institute Genomics Platform"/>
            <consortium name="The Broad Institute Genome Sequencing Center for Infectious Disease"/>
            <person name="Wu L."/>
            <person name="Ma J."/>
        </authorList>
    </citation>
    <scope>NUCLEOTIDE SEQUENCE [LARGE SCALE GENOMIC DNA]</scope>
    <source>
        <strain evidence="3">CGMCC 4.7139</strain>
    </source>
</reference>
<dbReference type="RefSeq" id="WP_381195563.1">
    <property type="nucleotide sequence ID" value="NZ_JBHSFE010000011.1"/>
</dbReference>
<proteinExistence type="predicted"/>
<feature type="compositionally biased region" description="Low complexity" evidence="1">
    <location>
        <begin position="10"/>
        <end position="38"/>
    </location>
</feature>
<dbReference type="SUPFAM" id="SSF81995">
    <property type="entry name" value="beta-sandwich domain of Sec23/24"/>
    <property type="match status" value="1"/>
</dbReference>